<evidence type="ECO:0000313" key="1">
    <source>
        <dbReference type="EMBL" id="KZV92555.1"/>
    </source>
</evidence>
<dbReference type="InParanoid" id="A0A165HWF4"/>
<dbReference type="EMBL" id="KV426006">
    <property type="protein sequence ID" value="KZV92555.1"/>
    <property type="molecule type" value="Genomic_DNA"/>
</dbReference>
<dbReference type="AlphaFoldDB" id="A0A165HWF4"/>
<gene>
    <name evidence="1" type="ORF">EXIGLDRAFT_718227</name>
</gene>
<proteinExistence type="predicted"/>
<evidence type="ECO:0000313" key="2">
    <source>
        <dbReference type="Proteomes" id="UP000077266"/>
    </source>
</evidence>
<reference evidence="1 2" key="1">
    <citation type="journal article" date="2016" name="Mol. Biol. Evol.">
        <title>Comparative Genomics of Early-Diverging Mushroom-Forming Fungi Provides Insights into the Origins of Lignocellulose Decay Capabilities.</title>
        <authorList>
            <person name="Nagy L.G."/>
            <person name="Riley R."/>
            <person name="Tritt A."/>
            <person name="Adam C."/>
            <person name="Daum C."/>
            <person name="Floudas D."/>
            <person name="Sun H."/>
            <person name="Yadav J.S."/>
            <person name="Pangilinan J."/>
            <person name="Larsson K.H."/>
            <person name="Matsuura K."/>
            <person name="Barry K."/>
            <person name="Labutti K."/>
            <person name="Kuo R."/>
            <person name="Ohm R.A."/>
            <person name="Bhattacharya S.S."/>
            <person name="Shirouzu T."/>
            <person name="Yoshinaga Y."/>
            <person name="Martin F.M."/>
            <person name="Grigoriev I.V."/>
            <person name="Hibbett D.S."/>
        </authorList>
    </citation>
    <scope>NUCLEOTIDE SEQUENCE [LARGE SCALE GENOMIC DNA]</scope>
    <source>
        <strain evidence="1 2">HHB12029</strain>
    </source>
</reference>
<protein>
    <submittedName>
        <fullName evidence="1">Uncharacterized protein</fullName>
    </submittedName>
</protein>
<name>A0A165HWF4_EXIGL</name>
<sequence>MSIADAVPHNLHLNNLRLVDNGGFDGPSLRRLLSGTGTSLEYLTLSFPANLTAPALELQGTITGIAPRLKGLHVEVRYDEFQPGARAFVEHLATILPMCRSLRVAHLLLGEEDMENVIRYLPNSVEKVIVAVESGAWDEEDIFDVEAIAKTADAVISQDLSSLRQLMVTSRASPSRQGAGAAVDLTPYEEAIAMAAAKGVELTFHGLFPERVRLD</sequence>
<keyword evidence="2" id="KW-1185">Reference proteome</keyword>
<dbReference type="Proteomes" id="UP000077266">
    <property type="component" value="Unassembled WGS sequence"/>
</dbReference>
<accession>A0A165HWF4</accession>
<organism evidence="1 2">
    <name type="scientific">Exidia glandulosa HHB12029</name>
    <dbReference type="NCBI Taxonomy" id="1314781"/>
    <lineage>
        <taxon>Eukaryota</taxon>
        <taxon>Fungi</taxon>
        <taxon>Dikarya</taxon>
        <taxon>Basidiomycota</taxon>
        <taxon>Agaricomycotina</taxon>
        <taxon>Agaricomycetes</taxon>
        <taxon>Auriculariales</taxon>
        <taxon>Exidiaceae</taxon>
        <taxon>Exidia</taxon>
    </lineage>
</organism>